<organism evidence="2 3">
    <name type="scientific">Thalassospira profundimaris</name>
    <dbReference type="NCBI Taxonomy" id="502049"/>
    <lineage>
        <taxon>Bacteria</taxon>
        <taxon>Pseudomonadati</taxon>
        <taxon>Pseudomonadota</taxon>
        <taxon>Alphaproteobacteria</taxon>
        <taxon>Rhodospirillales</taxon>
        <taxon>Thalassospiraceae</taxon>
        <taxon>Thalassospira</taxon>
    </lineage>
</organism>
<name>A0A367XJB7_9PROT</name>
<keyword evidence="1" id="KW-0732">Signal</keyword>
<reference evidence="2 3" key="1">
    <citation type="submission" date="2014-07" db="EMBL/GenBank/DDBJ databases">
        <title>Draft genome sequence of Thalassospira profundimaris S25-3-2.</title>
        <authorList>
            <person name="Lai Q."/>
            <person name="Shao Z."/>
        </authorList>
    </citation>
    <scope>NUCLEOTIDE SEQUENCE [LARGE SCALE GENOMIC DNA]</scope>
    <source>
        <strain evidence="2 3">S25-3-2</strain>
    </source>
</reference>
<dbReference type="RefSeq" id="WP_220151336.1">
    <property type="nucleotide sequence ID" value="NZ_JPWH01000002.1"/>
</dbReference>
<evidence type="ECO:0000313" key="2">
    <source>
        <dbReference type="EMBL" id="RCK53744.1"/>
    </source>
</evidence>
<proteinExistence type="predicted"/>
<dbReference type="Proteomes" id="UP000252517">
    <property type="component" value="Unassembled WGS sequence"/>
</dbReference>
<protein>
    <submittedName>
        <fullName evidence="2">Uncharacterized protein</fullName>
    </submittedName>
</protein>
<dbReference type="AlphaFoldDB" id="A0A367XJB7"/>
<evidence type="ECO:0000313" key="3">
    <source>
        <dbReference type="Proteomes" id="UP000252517"/>
    </source>
</evidence>
<gene>
    <name evidence="2" type="ORF">TH25_04350</name>
</gene>
<dbReference type="EMBL" id="JPWH01000002">
    <property type="protein sequence ID" value="RCK53744.1"/>
    <property type="molecule type" value="Genomic_DNA"/>
</dbReference>
<sequence>MKQTNPRAWAIALGMAAFLSSGGALAKQPLPASPQDLIDNSVISEVRTWLANPVVEISVKGQNARNVTMSQAEIDAADKQWRAERESEDQPLIAAVLNNPLSGYLTQIQARSGGLYSEVFVTDMHGLNVGQSSITSDFWQGDEAKFQKTYPNGAGAVFIDEAEYIEAVDNWRAQLNMTVSDSAGKPMGAVTVEINLTELARRKGL</sequence>
<evidence type="ECO:0000256" key="1">
    <source>
        <dbReference type="SAM" id="SignalP"/>
    </source>
</evidence>
<feature type="signal peptide" evidence="1">
    <location>
        <begin position="1"/>
        <end position="26"/>
    </location>
</feature>
<feature type="chain" id="PRO_5016760791" evidence="1">
    <location>
        <begin position="27"/>
        <end position="205"/>
    </location>
</feature>
<accession>A0A367XJB7</accession>
<comment type="caution">
    <text evidence="2">The sequence shown here is derived from an EMBL/GenBank/DDBJ whole genome shotgun (WGS) entry which is preliminary data.</text>
</comment>